<dbReference type="EMBL" id="JAQQWP010000009">
    <property type="protein sequence ID" value="KAK8101136.1"/>
    <property type="molecule type" value="Genomic_DNA"/>
</dbReference>
<keyword evidence="3" id="KW-1185">Reference proteome</keyword>
<reference evidence="2 3" key="1">
    <citation type="submission" date="2023-01" db="EMBL/GenBank/DDBJ databases">
        <title>Analysis of 21 Apiospora genomes using comparative genomics revels a genus with tremendous synthesis potential of carbohydrate active enzymes and secondary metabolites.</title>
        <authorList>
            <person name="Sorensen T."/>
        </authorList>
    </citation>
    <scope>NUCLEOTIDE SEQUENCE [LARGE SCALE GENOMIC DNA]</scope>
    <source>
        <strain evidence="2 3">CBS 117206</strain>
    </source>
</reference>
<dbReference type="AlphaFoldDB" id="A0AAW0QNY2"/>
<proteinExistence type="predicted"/>
<feature type="transmembrane region" description="Helical" evidence="1">
    <location>
        <begin position="7"/>
        <end position="25"/>
    </location>
</feature>
<gene>
    <name evidence="2" type="ORF">PG999_011510</name>
</gene>
<evidence type="ECO:0000313" key="3">
    <source>
        <dbReference type="Proteomes" id="UP001392437"/>
    </source>
</evidence>
<name>A0AAW0QNY2_9PEZI</name>
<keyword evidence="1" id="KW-0812">Transmembrane</keyword>
<dbReference type="Proteomes" id="UP001392437">
    <property type="component" value="Unassembled WGS sequence"/>
</dbReference>
<protein>
    <submittedName>
        <fullName evidence="2">Uncharacterized protein</fullName>
    </submittedName>
</protein>
<organism evidence="2 3">
    <name type="scientific">Apiospora kogelbergensis</name>
    <dbReference type="NCBI Taxonomy" id="1337665"/>
    <lineage>
        <taxon>Eukaryota</taxon>
        <taxon>Fungi</taxon>
        <taxon>Dikarya</taxon>
        <taxon>Ascomycota</taxon>
        <taxon>Pezizomycotina</taxon>
        <taxon>Sordariomycetes</taxon>
        <taxon>Xylariomycetidae</taxon>
        <taxon>Amphisphaeriales</taxon>
        <taxon>Apiosporaceae</taxon>
        <taxon>Apiospora</taxon>
    </lineage>
</organism>
<evidence type="ECO:0000256" key="1">
    <source>
        <dbReference type="SAM" id="Phobius"/>
    </source>
</evidence>
<sequence length="153" mass="16476">MGSIIQFALVTEAVFNVLGALLFIVFPQSCLSHAVSSSSPIPGCAALLCQVFGAIVLSLSVPLLLCVPESNAVYEKRRIVYKTMAAGEIAFIILFLRASQDYVETGFTPEFLTKSVMAFAPALAWHSYAVFINPAIMRTVGVAASRIDTKKVQ</sequence>
<feature type="transmembrane region" description="Helical" evidence="1">
    <location>
        <begin position="116"/>
        <end position="136"/>
    </location>
</feature>
<feature type="transmembrane region" description="Helical" evidence="1">
    <location>
        <begin position="45"/>
        <end position="67"/>
    </location>
</feature>
<keyword evidence="1" id="KW-1133">Transmembrane helix</keyword>
<feature type="transmembrane region" description="Helical" evidence="1">
    <location>
        <begin position="79"/>
        <end position="96"/>
    </location>
</feature>
<evidence type="ECO:0000313" key="2">
    <source>
        <dbReference type="EMBL" id="KAK8101136.1"/>
    </source>
</evidence>
<accession>A0AAW0QNY2</accession>
<comment type="caution">
    <text evidence="2">The sequence shown here is derived from an EMBL/GenBank/DDBJ whole genome shotgun (WGS) entry which is preliminary data.</text>
</comment>
<keyword evidence="1" id="KW-0472">Membrane</keyword>